<dbReference type="OrthoDB" id="9816541at2"/>
<evidence type="ECO:0000313" key="5">
    <source>
        <dbReference type="EMBL" id="SHK71141.1"/>
    </source>
</evidence>
<dbReference type="SUPFAM" id="SSF48008">
    <property type="entry name" value="GntR ligand-binding domain-like"/>
    <property type="match status" value="1"/>
</dbReference>
<dbReference type="PANTHER" id="PTHR43537:SF5">
    <property type="entry name" value="UXU OPERON TRANSCRIPTIONAL REGULATOR"/>
    <property type="match status" value="1"/>
</dbReference>
<dbReference type="SUPFAM" id="SSF46785">
    <property type="entry name" value="Winged helix' DNA-binding domain"/>
    <property type="match status" value="1"/>
</dbReference>
<dbReference type="InterPro" id="IPR011711">
    <property type="entry name" value="GntR_C"/>
</dbReference>
<dbReference type="PRINTS" id="PR00035">
    <property type="entry name" value="HTHGNTR"/>
</dbReference>
<dbReference type="Pfam" id="PF07729">
    <property type="entry name" value="FCD"/>
    <property type="match status" value="1"/>
</dbReference>
<evidence type="ECO:0000313" key="6">
    <source>
        <dbReference type="Proteomes" id="UP000184301"/>
    </source>
</evidence>
<dbReference type="PANTHER" id="PTHR43537">
    <property type="entry name" value="TRANSCRIPTIONAL REGULATOR, GNTR FAMILY"/>
    <property type="match status" value="1"/>
</dbReference>
<dbReference type="CDD" id="cd07377">
    <property type="entry name" value="WHTH_GntR"/>
    <property type="match status" value="1"/>
</dbReference>
<evidence type="ECO:0000256" key="3">
    <source>
        <dbReference type="ARBA" id="ARBA00023163"/>
    </source>
</evidence>
<dbReference type="InterPro" id="IPR036390">
    <property type="entry name" value="WH_DNA-bd_sf"/>
</dbReference>
<gene>
    <name evidence="5" type="ORF">SAMN02745243_03567</name>
</gene>
<dbReference type="GO" id="GO:0003677">
    <property type="term" value="F:DNA binding"/>
    <property type="evidence" value="ECO:0007669"/>
    <property type="project" value="UniProtKB-KW"/>
</dbReference>
<dbReference type="AlphaFoldDB" id="A0A1M6UPP9"/>
<dbReference type="Pfam" id="PF00392">
    <property type="entry name" value="GntR"/>
    <property type="match status" value="1"/>
</dbReference>
<feature type="domain" description="HTH gntR-type" evidence="4">
    <location>
        <begin position="5"/>
        <end position="73"/>
    </location>
</feature>
<dbReference type="InterPro" id="IPR000524">
    <property type="entry name" value="Tscrpt_reg_HTH_GntR"/>
</dbReference>
<dbReference type="RefSeq" id="WP_073112882.1">
    <property type="nucleotide sequence ID" value="NZ_FQZY01000076.1"/>
</dbReference>
<protein>
    <submittedName>
        <fullName evidence="5">Regulatory protein, gntR family</fullName>
    </submittedName>
</protein>
<dbReference type="InterPro" id="IPR036388">
    <property type="entry name" value="WH-like_DNA-bd_sf"/>
</dbReference>
<keyword evidence="1" id="KW-0805">Transcription regulation</keyword>
<proteinExistence type="predicted"/>
<evidence type="ECO:0000256" key="1">
    <source>
        <dbReference type="ARBA" id="ARBA00023015"/>
    </source>
</evidence>
<organism evidence="5 6">
    <name type="scientific">Hespellia stercorisuis DSM 15480</name>
    <dbReference type="NCBI Taxonomy" id="1121950"/>
    <lineage>
        <taxon>Bacteria</taxon>
        <taxon>Bacillati</taxon>
        <taxon>Bacillota</taxon>
        <taxon>Clostridia</taxon>
        <taxon>Lachnospirales</taxon>
        <taxon>Lachnospiraceae</taxon>
        <taxon>Hespellia</taxon>
    </lineage>
</organism>
<dbReference type="SMART" id="SM00345">
    <property type="entry name" value="HTH_GNTR"/>
    <property type="match status" value="1"/>
</dbReference>
<dbReference type="Gene3D" id="1.20.120.530">
    <property type="entry name" value="GntR ligand-binding domain-like"/>
    <property type="match status" value="1"/>
</dbReference>
<reference evidence="5 6" key="1">
    <citation type="submission" date="2016-11" db="EMBL/GenBank/DDBJ databases">
        <authorList>
            <person name="Jaros S."/>
            <person name="Januszkiewicz K."/>
            <person name="Wedrychowicz H."/>
        </authorList>
    </citation>
    <scope>NUCLEOTIDE SEQUENCE [LARGE SCALE GENOMIC DNA]</scope>
    <source>
        <strain evidence="5 6">DSM 15480</strain>
    </source>
</reference>
<dbReference type="InterPro" id="IPR008920">
    <property type="entry name" value="TF_FadR/GntR_C"/>
</dbReference>
<dbReference type="PROSITE" id="PS50949">
    <property type="entry name" value="HTH_GNTR"/>
    <property type="match status" value="1"/>
</dbReference>
<dbReference type="GO" id="GO:0003700">
    <property type="term" value="F:DNA-binding transcription factor activity"/>
    <property type="evidence" value="ECO:0007669"/>
    <property type="project" value="InterPro"/>
</dbReference>
<evidence type="ECO:0000256" key="2">
    <source>
        <dbReference type="ARBA" id="ARBA00023125"/>
    </source>
</evidence>
<keyword evidence="3" id="KW-0804">Transcription</keyword>
<dbReference type="SMART" id="SM00895">
    <property type="entry name" value="FCD"/>
    <property type="match status" value="1"/>
</dbReference>
<dbReference type="STRING" id="1121950.SAMN02745243_03567"/>
<keyword evidence="2" id="KW-0238">DNA-binding</keyword>
<accession>A0A1M6UPP9</accession>
<sequence length="226" mass="25159">MPEKINSMNQVLQFLKKGIQSGTWPVGSQIPSEHEICSQLHVGRSSVRNALEQFTSLGVLESIHGKGTFVRSDDLSVFGLGGGTNAFIAFTVPLLEFRKMLEPELCYYATQRSTPQFIDSLTDCLGNMVANKDNSEQMVRYDALFHIEIARATGNPYALSTLSDIFLKNPSSFQQLGKTIGTYNGIYYHTQLLSLIRSGDAKKARALMHEHLDKTITELLAELDRP</sequence>
<dbReference type="Gene3D" id="1.10.10.10">
    <property type="entry name" value="Winged helix-like DNA-binding domain superfamily/Winged helix DNA-binding domain"/>
    <property type="match status" value="1"/>
</dbReference>
<dbReference type="Proteomes" id="UP000184301">
    <property type="component" value="Unassembled WGS sequence"/>
</dbReference>
<keyword evidence="6" id="KW-1185">Reference proteome</keyword>
<dbReference type="EMBL" id="FQZY01000076">
    <property type="protein sequence ID" value="SHK71141.1"/>
    <property type="molecule type" value="Genomic_DNA"/>
</dbReference>
<name>A0A1M6UPP9_9FIRM</name>
<evidence type="ECO:0000259" key="4">
    <source>
        <dbReference type="PROSITE" id="PS50949"/>
    </source>
</evidence>